<keyword evidence="3" id="KW-1185">Reference proteome</keyword>
<dbReference type="PANTHER" id="PTHR33383:SF1">
    <property type="entry name" value="MEMBRANE PROTEIN INSERTION EFFICIENCY FACTOR-RELATED"/>
    <property type="match status" value="1"/>
</dbReference>
<comment type="function">
    <text evidence="1">Could be involved in insertion of integral membrane proteins into the membrane.</text>
</comment>
<proteinExistence type="inferred from homology"/>
<dbReference type="AlphaFoldDB" id="A0A975XVZ3"/>
<organism evidence="2 3">
    <name type="scientific">Azospira inquinata</name>
    <dbReference type="NCBI Taxonomy" id="2785627"/>
    <lineage>
        <taxon>Bacteria</taxon>
        <taxon>Pseudomonadati</taxon>
        <taxon>Pseudomonadota</taxon>
        <taxon>Betaproteobacteria</taxon>
        <taxon>Rhodocyclales</taxon>
        <taxon>Rhodocyclaceae</taxon>
        <taxon>Azospira</taxon>
    </lineage>
</organism>
<dbReference type="HAMAP" id="MF_00386">
    <property type="entry name" value="UPF0161_YidD"/>
    <property type="match status" value="1"/>
</dbReference>
<evidence type="ECO:0000313" key="2">
    <source>
        <dbReference type="EMBL" id="QWT50358.1"/>
    </source>
</evidence>
<evidence type="ECO:0000313" key="3">
    <source>
        <dbReference type="Proteomes" id="UP000683428"/>
    </source>
</evidence>
<dbReference type="InterPro" id="IPR002696">
    <property type="entry name" value="Membr_insert_effic_factor_YidD"/>
</dbReference>
<accession>A0A975XVZ3</accession>
<dbReference type="KEGG" id="aiq:Azoinq_07175"/>
<dbReference type="Proteomes" id="UP000683428">
    <property type="component" value="Chromosome"/>
</dbReference>
<dbReference type="GO" id="GO:0005886">
    <property type="term" value="C:plasma membrane"/>
    <property type="evidence" value="ECO:0007669"/>
    <property type="project" value="UniProtKB-SubCell"/>
</dbReference>
<dbReference type="PANTHER" id="PTHR33383">
    <property type="entry name" value="MEMBRANE PROTEIN INSERTION EFFICIENCY FACTOR-RELATED"/>
    <property type="match status" value="1"/>
</dbReference>
<dbReference type="RefSeq" id="WP_216130530.1">
    <property type="nucleotide sequence ID" value="NZ_CP064782.1"/>
</dbReference>
<dbReference type="SMART" id="SM01234">
    <property type="entry name" value="Haemolytic"/>
    <property type="match status" value="1"/>
</dbReference>
<comment type="subcellular location">
    <subcellularLocation>
        <location evidence="1">Cell membrane</location>
        <topology evidence="1">Peripheral membrane protein</topology>
        <orientation evidence="1">Cytoplasmic side</orientation>
    </subcellularLocation>
</comment>
<sequence length="75" mass="8685">MKWRSWVIAPFLGLIRLYQYTISPFLGHNCRFVPSCSEYTAEALKKYGVFKGLWLGLKRLGRCHPWHPGGHDPVP</sequence>
<evidence type="ECO:0000256" key="1">
    <source>
        <dbReference type="HAMAP-Rule" id="MF_00386"/>
    </source>
</evidence>
<reference evidence="2" key="1">
    <citation type="submission" date="2020-11" db="EMBL/GenBank/DDBJ databases">
        <title>Azospira inquinata sp. nov.</title>
        <authorList>
            <person name="Moe W.M."/>
            <person name="Mikes M.C."/>
        </authorList>
    </citation>
    <scope>NUCLEOTIDE SEQUENCE</scope>
    <source>
        <strain evidence="2">Azo-3</strain>
    </source>
</reference>
<name>A0A975XVZ3_9RHOO</name>
<dbReference type="EMBL" id="CP064782">
    <property type="protein sequence ID" value="QWT50358.1"/>
    <property type="molecule type" value="Genomic_DNA"/>
</dbReference>
<protein>
    <recommendedName>
        <fullName evidence="1">Putative membrane protein insertion efficiency factor</fullName>
    </recommendedName>
</protein>
<dbReference type="NCBIfam" id="TIGR00278">
    <property type="entry name" value="membrane protein insertion efficiency factor YidD"/>
    <property type="match status" value="1"/>
</dbReference>
<dbReference type="Pfam" id="PF01809">
    <property type="entry name" value="YidD"/>
    <property type="match status" value="1"/>
</dbReference>
<keyword evidence="1" id="KW-0472">Membrane</keyword>
<gene>
    <name evidence="2" type="primary">yidD</name>
    <name evidence="2" type="ORF">Azoinq_07175</name>
</gene>
<comment type="similarity">
    <text evidence="1">Belongs to the UPF0161 family.</text>
</comment>
<keyword evidence="1" id="KW-1003">Cell membrane</keyword>